<keyword evidence="3" id="KW-0804">Transcription</keyword>
<dbReference type="PROSITE" id="PS01124">
    <property type="entry name" value="HTH_ARAC_FAMILY_2"/>
    <property type="match status" value="1"/>
</dbReference>
<evidence type="ECO:0000313" key="5">
    <source>
        <dbReference type="EMBL" id="TXL71951.1"/>
    </source>
</evidence>
<dbReference type="Proteomes" id="UP000321638">
    <property type="component" value="Unassembled WGS sequence"/>
</dbReference>
<keyword evidence="1" id="KW-0805">Transcription regulation</keyword>
<dbReference type="PANTHER" id="PTHR43280:SF31">
    <property type="entry name" value="TRANSCRIPTIONAL REGULATORY PROTEIN"/>
    <property type="match status" value="1"/>
</dbReference>
<evidence type="ECO:0000256" key="1">
    <source>
        <dbReference type="ARBA" id="ARBA00023015"/>
    </source>
</evidence>
<name>A0A5C8PDW9_9HYPH</name>
<dbReference type="GO" id="GO:0043565">
    <property type="term" value="F:sequence-specific DNA binding"/>
    <property type="evidence" value="ECO:0007669"/>
    <property type="project" value="InterPro"/>
</dbReference>
<accession>A0A5C8PDW9</accession>
<feature type="domain" description="HTH araC/xylS-type" evidence="4">
    <location>
        <begin position="34"/>
        <end position="135"/>
    </location>
</feature>
<comment type="caution">
    <text evidence="5">The sequence shown here is derived from an EMBL/GenBank/DDBJ whole genome shotgun (WGS) entry which is preliminary data.</text>
</comment>
<keyword evidence="2" id="KW-0238">DNA-binding</keyword>
<dbReference type="PRINTS" id="PR00032">
    <property type="entry name" value="HTHARAC"/>
</dbReference>
<organism evidence="5 6">
    <name type="scientific">Vineibacter terrae</name>
    <dbReference type="NCBI Taxonomy" id="2586908"/>
    <lineage>
        <taxon>Bacteria</taxon>
        <taxon>Pseudomonadati</taxon>
        <taxon>Pseudomonadota</taxon>
        <taxon>Alphaproteobacteria</taxon>
        <taxon>Hyphomicrobiales</taxon>
        <taxon>Vineibacter</taxon>
    </lineage>
</organism>
<dbReference type="PANTHER" id="PTHR43280">
    <property type="entry name" value="ARAC-FAMILY TRANSCRIPTIONAL REGULATOR"/>
    <property type="match status" value="1"/>
</dbReference>
<reference evidence="5 6" key="1">
    <citation type="submission" date="2019-06" db="EMBL/GenBank/DDBJ databases">
        <title>New taxonomy in bacterial strain CC-CFT640, isolated from vineyard.</title>
        <authorList>
            <person name="Lin S.-Y."/>
            <person name="Tsai C.-F."/>
            <person name="Young C.-C."/>
        </authorList>
    </citation>
    <scope>NUCLEOTIDE SEQUENCE [LARGE SCALE GENOMIC DNA]</scope>
    <source>
        <strain evidence="5 6">CC-CFT640</strain>
    </source>
</reference>
<sequence length="140" mass="15141">MGGRMADLAALALGAGAVTSHGAARAGLRAARRESVLRAIDAHGGDPELSAASVAARLGVTPRYVHLLLEETGQTFSQHLLARRLDRALWLLRDQRQGHLRIGDIAGEAGFADLSYFNRSFRRRFGDTPSAVRARLRNLS</sequence>
<evidence type="ECO:0000259" key="4">
    <source>
        <dbReference type="PROSITE" id="PS01124"/>
    </source>
</evidence>
<evidence type="ECO:0000256" key="2">
    <source>
        <dbReference type="ARBA" id="ARBA00023125"/>
    </source>
</evidence>
<evidence type="ECO:0000313" key="6">
    <source>
        <dbReference type="Proteomes" id="UP000321638"/>
    </source>
</evidence>
<dbReference type="GO" id="GO:0003700">
    <property type="term" value="F:DNA-binding transcription factor activity"/>
    <property type="evidence" value="ECO:0007669"/>
    <property type="project" value="InterPro"/>
</dbReference>
<dbReference type="OrthoDB" id="5295469at2"/>
<dbReference type="InterPro" id="IPR009057">
    <property type="entry name" value="Homeodomain-like_sf"/>
</dbReference>
<evidence type="ECO:0000256" key="3">
    <source>
        <dbReference type="ARBA" id="ARBA00023163"/>
    </source>
</evidence>
<keyword evidence="6" id="KW-1185">Reference proteome</keyword>
<proteinExistence type="predicted"/>
<dbReference type="SUPFAM" id="SSF46689">
    <property type="entry name" value="Homeodomain-like"/>
    <property type="match status" value="1"/>
</dbReference>
<dbReference type="InterPro" id="IPR020449">
    <property type="entry name" value="Tscrpt_reg_AraC-type_HTH"/>
</dbReference>
<dbReference type="SMART" id="SM00342">
    <property type="entry name" value="HTH_ARAC"/>
    <property type="match status" value="1"/>
</dbReference>
<protein>
    <submittedName>
        <fullName evidence="5">Helix-turn-helix transcriptional regulator</fullName>
    </submittedName>
</protein>
<dbReference type="Pfam" id="PF12833">
    <property type="entry name" value="HTH_18"/>
    <property type="match status" value="1"/>
</dbReference>
<dbReference type="Gene3D" id="1.10.10.60">
    <property type="entry name" value="Homeodomain-like"/>
    <property type="match status" value="1"/>
</dbReference>
<dbReference type="InterPro" id="IPR018060">
    <property type="entry name" value="HTH_AraC"/>
</dbReference>
<dbReference type="AlphaFoldDB" id="A0A5C8PDW9"/>
<gene>
    <name evidence="5" type="ORF">FHP25_27330</name>
</gene>
<dbReference type="EMBL" id="VDUZ01000037">
    <property type="protein sequence ID" value="TXL71951.1"/>
    <property type="molecule type" value="Genomic_DNA"/>
</dbReference>